<dbReference type="EMBL" id="LNFP01000114">
    <property type="protein sequence ID" value="KUF97448.1"/>
    <property type="molecule type" value="Genomic_DNA"/>
</dbReference>
<evidence type="ECO:0000256" key="3">
    <source>
        <dbReference type="ARBA" id="ARBA00022771"/>
    </source>
</evidence>
<evidence type="ECO:0000256" key="2">
    <source>
        <dbReference type="ARBA" id="ARBA00022723"/>
    </source>
</evidence>
<evidence type="ECO:0000313" key="6">
    <source>
        <dbReference type="EMBL" id="KUF97448.1"/>
    </source>
</evidence>
<dbReference type="Proteomes" id="UP000054636">
    <property type="component" value="Unassembled WGS sequence"/>
</dbReference>
<comment type="subcellular location">
    <subcellularLocation>
        <location evidence="1">Nucleus</location>
    </subcellularLocation>
</comment>
<dbReference type="GO" id="GO:0005634">
    <property type="term" value="C:nucleus"/>
    <property type="evidence" value="ECO:0007669"/>
    <property type="project" value="UniProtKB-SubCell"/>
</dbReference>
<sequence length="171" mass="19070">MRSVIIAFKRVQYPHTGKRLAEHFIRAVKDMDSGILSSIWTVTVDNATNNTAMIRKMNRKLPSEIARLARAAFEENVPESPSATSAQQVVQLSCTAHVLQRAVKEGLAKCPLVDSAIGYFRDLTKKISESTKLTEALQPVCAGMLHEFITPKLDVVTRWTVHGSCWKVFSE</sequence>
<organism evidence="6 7">
    <name type="scientific">Phytophthora nicotianae</name>
    <name type="common">Potato buckeye rot agent</name>
    <name type="synonym">Phytophthora parasitica</name>
    <dbReference type="NCBI Taxonomy" id="4792"/>
    <lineage>
        <taxon>Eukaryota</taxon>
        <taxon>Sar</taxon>
        <taxon>Stramenopiles</taxon>
        <taxon>Oomycota</taxon>
        <taxon>Peronosporomycetes</taxon>
        <taxon>Peronosporales</taxon>
        <taxon>Peronosporaceae</taxon>
        <taxon>Phytophthora</taxon>
    </lineage>
</organism>
<gene>
    <name evidence="6" type="ORF">AM588_10008498</name>
</gene>
<keyword evidence="4" id="KW-0862">Zinc</keyword>
<keyword evidence="2" id="KW-0479">Metal-binding</keyword>
<keyword evidence="5" id="KW-0539">Nucleus</keyword>
<dbReference type="InterPro" id="IPR012337">
    <property type="entry name" value="RNaseH-like_sf"/>
</dbReference>
<dbReference type="PANTHER" id="PTHR46481">
    <property type="entry name" value="ZINC FINGER BED DOMAIN-CONTAINING PROTEIN 4"/>
    <property type="match status" value="1"/>
</dbReference>
<dbReference type="SUPFAM" id="SSF53098">
    <property type="entry name" value="Ribonuclease H-like"/>
    <property type="match status" value="1"/>
</dbReference>
<reference evidence="6 7" key="1">
    <citation type="submission" date="2015-11" db="EMBL/GenBank/DDBJ databases">
        <title>Genomes and virulence difference between two physiological races of Phytophthora nicotianae.</title>
        <authorList>
            <person name="Liu H."/>
            <person name="Ma X."/>
            <person name="Yu H."/>
            <person name="Fang D."/>
            <person name="Li Y."/>
            <person name="Wang X."/>
            <person name="Wang W."/>
            <person name="Dong Y."/>
            <person name="Xiao B."/>
        </authorList>
    </citation>
    <scope>NUCLEOTIDE SEQUENCE [LARGE SCALE GENOMIC DNA]</scope>
    <source>
        <strain evidence="7">race 1</strain>
    </source>
</reference>
<dbReference type="PANTHER" id="PTHR46481:SF10">
    <property type="entry name" value="ZINC FINGER BED DOMAIN-CONTAINING PROTEIN 39"/>
    <property type="match status" value="1"/>
</dbReference>
<evidence type="ECO:0000256" key="1">
    <source>
        <dbReference type="ARBA" id="ARBA00004123"/>
    </source>
</evidence>
<name>A0A0W8DMB4_PHYNI</name>
<evidence type="ECO:0000256" key="5">
    <source>
        <dbReference type="ARBA" id="ARBA00023242"/>
    </source>
</evidence>
<evidence type="ECO:0000313" key="7">
    <source>
        <dbReference type="Proteomes" id="UP000054636"/>
    </source>
</evidence>
<dbReference type="AlphaFoldDB" id="A0A0W8DMB4"/>
<dbReference type="InterPro" id="IPR052035">
    <property type="entry name" value="ZnF_BED_domain_contain"/>
</dbReference>
<comment type="caution">
    <text evidence="6">The sequence shown here is derived from an EMBL/GenBank/DDBJ whole genome shotgun (WGS) entry which is preliminary data.</text>
</comment>
<keyword evidence="3" id="KW-0863">Zinc-finger</keyword>
<protein>
    <submittedName>
        <fullName evidence="6">Uncharacterized protein</fullName>
    </submittedName>
</protein>
<accession>A0A0W8DMB4</accession>
<proteinExistence type="predicted"/>
<dbReference type="GO" id="GO:0008270">
    <property type="term" value="F:zinc ion binding"/>
    <property type="evidence" value="ECO:0007669"/>
    <property type="project" value="UniProtKB-KW"/>
</dbReference>
<evidence type="ECO:0000256" key="4">
    <source>
        <dbReference type="ARBA" id="ARBA00022833"/>
    </source>
</evidence>